<proteinExistence type="predicted"/>
<reference evidence="1 2" key="1">
    <citation type="submission" date="2017-11" db="EMBL/GenBank/DDBJ databases">
        <title>De-novo sequencing of pomegranate (Punica granatum L.) genome.</title>
        <authorList>
            <person name="Akparov Z."/>
            <person name="Amiraslanov A."/>
            <person name="Hajiyeva S."/>
            <person name="Abbasov M."/>
            <person name="Kaur K."/>
            <person name="Hamwieh A."/>
            <person name="Solovyev V."/>
            <person name="Salamov A."/>
            <person name="Braich B."/>
            <person name="Kosarev P."/>
            <person name="Mahmoud A."/>
            <person name="Hajiyev E."/>
            <person name="Babayeva S."/>
            <person name="Izzatullayeva V."/>
            <person name="Mammadov A."/>
            <person name="Mammadov A."/>
            <person name="Sharifova S."/>
            <person name="Ojaghi J."/>
            <person name="Eynullazada K."/>
            <person name="Bayramov B."/>
            <person name="Abdulazimova A."/>
            <person name="Shahmuradov I."/>
        </authorList>
    </citation>
    <scope>NUCLEOTIDE SEQUENCE [LARGE SCALE GENOMIC DNA]</scope>
    <source>
        <strain evidence="2">cv. AG2017</strain>
        <tissue evidence="1">Leaf</tissue>
    </source>
</reference>
<gene>
    <name evidence="1" type="ORF">CRG98_026939</name>
</gene>
<evidence type="ECO:0000313" key="1">
    <source>
        <dbReference type="EMBL" id="PKI52669.1"/>
    </source>
</evidence>
<sequence>MVSKAFWHSWPHSIAAFLRSKRKSGWHLSAVEKAFQVNKVIFPFFGLGDHVVDIHLDFLVYHEVDHPSSLRGVESCPNLHGAGLFFGAHVDLFRCLNRGDLMIFEATQTLFYLRHLTVLEEPFPKVYGLGLTELLSG</sequence>
<accession>A0A2I0J8W0</accession>
<evidence type="ECO:0000313" key="2">
    <source>
        <dbReference type="Proteomes" id="UP000233551"/>
    </source>
</evidence>
<dbReference type="Proteomes" id="UP000233551">
    <property type="component" value="Unassembled WGS sequence"/>
</dbReference>
<protein>
    <submittedName>
        <fullName evidence="1">Uncharacterized protein</fullName>
    </submittedName>
</protein>
<dbReference type="EMBL" id="PGOL01001921">
    <property type="protein sequence ID" value="PKI52669.1"/>
    <property type="molecule type" value="Genomic_DNA"/>
</dbReference>
<comment type="caution">
    <text evidence="1">The sequence shown here is derived from an EMBL/GenBank/DDBJ whole genome shotgun (WGS) entry which is preliminary data.</text>
</comment>
<keyword evidence="2" id="KW-1185">Reference proteome</keyword>
<organism evidence="1 2">
    <name type="scientific">Punica granatum</name>
    <name type="common">Pomegranate</name>
    <dbReference type="NCBI Taxonomy" id="22663"/>
    <lineage>
        <taxon>Eukaryota</taxon>
        <taxon>Viridiplantae</taxon>
        <taxon>Streptophyta</taxon>
        <taxon>Embryophyta</taxon>
        <taxon>Tracheophyta</taxon>
        <taxon>Spermatophyta</taxon>
        <taxon>Magnoliopsida</taxon>
        <taxon>eudicotyledons</taxon>
        <taxon>Gunneridae</taxon>
        <taxon>Pentapetalae</taxon>
        <taxon>rosids</taxon>
        <taxon>malvids</taxon>
        <taxon>Myrtales</taxon>
        <taxon>Lythraceae</taxon>
        <taxon>Punica</taxon>
    </lineage>
</organism>
<name>A0A2I0J8W0_PUNGR</name>
<dbReference type="AlphaFoldDB" id="A0A2I0J8W0"/>